<proteinExistence type="predicted"/>
<gene>
    <name evidence="2" type="ORF">DM860_015874</name>
</gene>
<dbReference type="Proteomes" id="UP000249390">
    <property type="component" value="Unassembled WGS sequence"/>
</dbReference>
<reference evidence="2 3" key="1">
    <citation type="submission" date="2018-06" db="EMBL/GenBank/DDBJ databases">
        <title>The Genome of Cuscuta australis (Dodder) Provides Insight into the Evolution of Plant Parasitism.</title>
        <authorList>
            <person name="Liu H."/>
        </authorList>
    </citation>
    <scope>NUCLEOTIDE SEQUENCE [LARGE SCALE GENOMIC DNA]</scope>
    <source>
        <strain evidence="3">cv. Yunnan</strain>
        <tissue evidence="2">Vines</tissue>
    </source>
</reference>
<dbReference type="InterPro" id="IPR021916">
    <property type="entry name" value="DUF3527"/>
</dbReference>
<feature type="region of interest" description="Disordered" evidence="1">
    <location>
        <begin position="170"/>
        <end position="194"/>
    </location>
</feature>
<dbReference type="PANTHER" id="PTHR31390">
    <property type="entry name" value="EXPRESSED PROTEIN"/>
    <property type="match status" value="1"/>
</dbReference>
<evidence type="ECO:0000313" key="2">
    <source>
        <dbReference type="EMBL" id="RAL50727.1"/>
    </source>
</evidence>
<keyword evidence="3" id="KW-1185">Reference proteome</keyword>
<evidence type="ECO:0000313" key="3">
    <source>
        <dbReference type="Proteomes" id="UP000249390"/>
    </source>
</evidence>
<comment type="caution">
    <text evidence="2">The sequence shown here is derived from an EMBL/GenBank/DDBJ whole genome shotgun (WGS) entry which is preliminary data.</text>
</comment>
<sequence>MGLSDVIAAGRTDMDLEFDKYCVLDGTPSPTTVLPAVPPRRRAKLEKRISRGKYKSGLIIDDIDADSLSRRRSNMCSPETSSRAKIEFSRDSVAATSSGIVDALCCSSDDDGGGEEEENRCSSSSFGFCARRSSQILHPDLFNFPIDDIISSPKTAAAAKSGPIKRMFGKKIKSPRSSPLGNPVESVPGGTPRPSAICLRQGGGAVLRLERKHPGGPALFEFSPAGDDVVFVAEETRNAKNTTAFEFRSLHKSNTKRDAVENLYGSKEWLPPPPPSNLIGQMQMSCYDSRVMEFVMYDTAAHHVARRPEHETAAMVIEIPEGEGDKLRPVKMSVVMPSGRHGLPAAESPGPSPLLERWRSGGGCDCGGWDVACQLSVLENSSVHVISNGNQMPFQLFIKGKKEELVALTMTPIEDGQQYGVNFDHELSTLQAFSICVALLHAKEASVAVERNREARALQRRIFGKDDFGSLIRQQQEKMSGNKMIDQTFPHFVLNPLFSPIARI</sequence>
<dbReference type="Pfam" id="PF12043">
    <property type="entry name" value="DUF3527"/>
    <property type="match status" value="1"/>
</dbReference>
<organism evidence="2 3">
    <name type="scientific">Cuscuta australis</name>
    <dbReference type="NCBI Taxonomy" id="267555"/>
    <lineage>
        <taxon>Eukaryota</taxon>
        <taxon>Viridiplantae</taxon>
        <taxon>Streptophyta</taxon>
        <taxon>Embryophyta</taxon>
        <taxon>Tracheophyta</taxon>
        <taxon>Spermatophyta</taxon>
        <taxon>Magnoliopsida</taxon>
        <taxon>eudicotyledons</taxon>
        <taxon>Gunneridae</taxon>
        <taxon>Pentapetalae</taxon>
        <taxon>asterids</taxon>
        <taxon>lamiids</taxon>
        <taxon>Solanales</taxon>
        <taxon>Convolvulaceae</taxon>
        <taxon>Cuscuteae</taxon>
        <taxon>Cuscuta</taxon>
        <taxon>Cuscuta subgen. Grammica</taxon>
        <taxon>Cuscuta sect. Cleistogrammica</taxon>
    </lineage>
</organism>
<name>A0A328DYB0_9ASTE</name>
<protein>
    <submittedName>
        <fullName evidence="2">Uncharacterized protein</fullName>
    </submittedName>
</protein>
<dbReference type="PANTHER" id="PTHR31390:SF0">
    <property type="entry name" value="DOMAIN PROTEIN, PUTATIVE (DUF3527)-RELATED"/>
    <property type="match status" value="1"/>
</dbReference>
<dbReference type="AlphaFoldDB" id="A0A328DYB0"/>
<dbReference type="EMBL" id="NQVE01000056">
    <property type="protein sequence ID" value="RAL50727.1"/>
    <property type="molecule type" value="Genomic_DNA"/>
</dbReference>
<evidence type="ECO:0000256" key="1">
    <source>
        <dbReference type="SAM" id="MobiDB-lite"/>
    </source>
</evidence>
<accession>A0A328DYB0</accession>